<evidence type="ECO:0000313" key="2">
    <source>
        <dbReference type="EMBL" id="SZX60110.1"/>
    </source>
</evidence>
<feature type="region of interest" description="Disordered" evidence="1">
    <location>
        <begin position="1"/>
        <end position="58"/>
    </location>
</feature>
<gene>
    <name evidence="2" type="ORF">BQ4739_LOCUS691</name>
</gene>
<accession>A0A383V598</accession>
<sequence length="130" mass="14179">MKVGFAKKANKKKNKQKKNKKKGAGDGDDMMADVQQPGSPIDAELAPADGQLSAKEKQRKRMELKKALRVKVSSLKQDRNKLTKLAGNKTERRKLSKQIQGLLQEEILGKSPGKKQQQPAAAGAAEGMAE</sequence>
<dbReference type="AlphaFoldDB" id="A0A383V598"/>
<feature type="region of interest" description="Disordered" evidence="1">
    <location>
        <begin position="107"/>
        <end position="130"/>
    </location>
</feature>
<evidence type="ECO:0000256" key="1">
    <source>
        <dbReference type="SAM" id="MobiDB-lite"/>
    </source>
</evidence>
<feature type="compositionally biased region" description="Basic residues" evidence="1">
    <location>
        <begin position="8"/>
        <end position="22"/>
    </location>
</feature>
<name>A0A383V598_TETOB</name>
<keyword evidence="3" id="KW-1185">Reference proteome</keyword>
<proteinExistence type="predicted"/>
<protein>
    <submittedName>
        <fullName evidence="2">Uncharacterized protein</fullName>
    </submittedName>
</protein>
<feature type="compositionally biased region" description="Low complexity" evidence="1">
    <location>
        <begin position="109"/>
        <end position="130"/>
    </location>
</feature>
<organism evidence="2 3">
    <name type="scientific">Tetradesmus obliquus</name>
    <name type="common">Green alga</name>
    <name type="synonym">Acutodesmus obliquus</name>
    <dbReference type="NCBI Taxonomy" id="3088"/>
    <lineage>
        <taxon>Eukaryota</taxon>
        <taxon>Viridiplantae</taxon>
        <taxon>Chlorophyta</taxon>
        <taxon>core chlorophytes</taxon>
        <taxon>Chlorophyceae</taxon>
        <taxon>CS clade</taxon>
        <taxon>Sphaeropleales</taxon>
        <taxon>Scenedesmaceae</taxon>
        <taxon>Tetradesmus</taxon>
    </lineage>
</organism>
<dbReference type="Proteomes" id="UP000256970">
    <property type="component" value="Unassembled WGS sequence"/>
</dbReference>
<evidence type="ECO:0000313" key="3">
    <source>
        <dbReference type="Proteomes" id="UP000256970"/>
    </source>
</evidence>
<reference evidence="2 3" key="1">
    <citation type="submission" date="2016-10" db="EMBL/GenBank/DDBJ databases">
        <authorList>
            <person name="Cai Z."/>
        </authorList>
    </citation>
    <scope>NUCLEOTIDE SEQUENCE [LARGE SCALE GENOMIC DNA]</scope>
</reference>
<dbReference type="EMBL" id="FNXT01000045">
    <property type="protein sequence ID" value="SZX60110.1"/>
    <property type="molecule type" value="Genomic_DNA"/>
</dbReference>